<feature type="compositionally biased region" description="Low complexity" evidence="1">
    <location>
        <begin position="603"/>
        <end position="642"/>
    </location>
</feature>
<reference evidence="3 5" key="2">
    <citation type="journal article" date="2013" name="Nature">
        <title>Insights into bilaterian evolution from three spiralian genomes.</title>
        <authorList>
            <person name="Simakov O."/>
            <person name="Marletaz F."/>
            <person name="Cho S.J."/>
            <person name="Edsinger-Gonzales E."/>
            <person name="Havlak P."/>
            <person name="Hellsten U."/>
            <person name="Kuo D.H."/>
            <person name="Larsson T."/>
            <person name="Lv J."/>
            <person name="Arendt D."/>
            <person name="Savage R."/>
            <person name="Osoegawa K."/>
            <person name="de Jong P."/>
            <person name="Grimwood J."/>
            <person name="Chapman J.A."/>
            <person name="Shapiro H."/>
            <person name="Aerts A."/>
            <person name="Otillar R.P."/>
            <person name="Terry A.Y."/>
            <person name="Boore J.L."/>
            <person name="Grigoriev I.V."/>
            <person name="Lindberg D.R."/>
            <person name="Seaver E.C."/>
            <person name="Weisblat D.A."/>
            <person name="Putnam N.H."/>
            <person name="Rokhsar D.S."/>
        </authorList>
    </citation>
    <scope>NUCLEOTIDE SEQUENCE</scope>
</reference>
<dbReference type="EMBL" id="KB097379">
    <property type="protein sequence ID" value="ESN97440.1"/>
    <property type="molecule type" value="Genomic_DNA"/>
</dbReference>
<dbReference type="InParanoid" id="T1FCZ5"/>
<dbReference type="EnsemblMetazoa" id="HelroT178238">
    <property type="protein sequence ID" value="HelroP178238"/>
    <property type="gene ID" value="HelroG178238"/>
</dbReference>
<name>T1FCZ5_HELRO</name>
<feature type="region of interest" description="Disordered" evidence="1">
    <location>
        <begin position="471"/>
        <end position="507"/>
    </location>
</feature>
<feature type="compositionally biased region" description="Acidic residues" evidence="1">
    <location>
        <begin position="674"/>
        <end position="686"/>
    </location>
</feature>
<feature type="region of interest" description="Disordered" evidence="1">
    <location>
        <begin position="397"/>
        <end position="437"/>
    </location>
</feature>
<accession>T1FCZ5</accession>
<dbReference type="GeneID" id="20206694"/>
<dbReference type="CTD" id="20206694"/>
<proteinExistence type="predicted"/>
<reference evidence="5" key="1">
    <citation type="submission" date="2012-12" db="EMBL/GenBank/DDBJ databases">
        <authorList>
            <person name="Hellsten U."/>
            <person name="Grimwood J."/>
            <person name="Chapman J.A."/>
            <person name="Shapiro H."/>
            <person name="Aerts A."/>
            <person name="Otillar R.P."/>
            <person name="Terry A.Y."/>
            <person name="Boore J.L."/>
            <person name="Simakov O."/>
            <person name="Marletaz F."/>
            <person name="Cho S.-J."/>
            <person name="Edsinger-Gonzales E."/>
            <person name="Havlak P."/>
            <person name="Kuo D.-H."/>
            <person name="Larsson T."/>
            <person name="Lv J."/>
            <person name="Arendt D."/>
            <person name="Savage R."/>
            <person name="Osoegawa K."/>
            <person name="de Jong P."/>
            <person name="Lindberg D.R."/>
            <person name="Seaver E.C."/>
            <person name="Weisblat D.A."/>
            <person name="Putnam N.H."/>
            <person name="Grigoriev I.V."/>
            <person name="Rokhsar D.S."/>
        </authorList>
    </citation>
    <scope>NUCLEOTIDE SEQUENCE</scope>
</reference>
<dbReference type="EMBL" id="AMQM01006340">
    <property type="status" value="NOT_ANNOTATED_CDS"/>
    <property type="molecule type" value="Genomic_DNA"/>
</dbReference>
<dbReference type="Proteomes" id="UP000015101">
    <property type="component" value="Unassembled WGS sequence"/>
</dbReference>
<reference evidence="4" key="3">
    <citation type="submission" date="2015-06" db="UniProtKB">
        <authorList>
            <consortium name="EnsemblMetazoa"/>
        </authorList>
    </citation>
    <scope>IDENTIFICATION</scope>
</reference>
<feature type="transmembrane region" description="Helical" evidence="2">
    <location>
        <begin position="12"/>
        <end position="33"/>
    </location>
</feature>
<sequence length="717" mass="82484">MTESFRPTPNTLLSNTHFIAIIILFILFISLIIDSSLSLLHFIVVIICTRTVLKYRKTSPNVRKEPLHSTSTADRIDTVTEKLNRRSQVSKLLQPHNNLFNNNNSNKSNNNNNNNNNNNSNNSDDDDDGCNDSSISKFSWDLNSAPTLESEPSYRVTDSNTDFNLNRSTISLINFMNNYNINNFVIKSKNFQNFPKKLNDFAKREAVSNDRISENFKGCYCNRSNSELDFETFQLSDTRQQHRPHRERRRQSIPIPILTHDQPCTVAPNNPPPERSFKNNRIHSYLANIKLRDAFKSRSQCCNKYRWAGCFDFKLKPRKMFSSLINIANLKRLKRYSILLISVSQELKLFQKLLLTTLLSFLAYRYFTEPYPTGVSIERLMLESKLLFDREGKKQCRDSVNRPVQPCFNGDNNENNDNGFDSMNLEDDDEDENDDDDAHLTVRLNGFKIFESNRIPSNYYSKHAPTEMVHYCENDDDDDDEDYVDDDDEEDDDEDDDDEEDEDDNNDKNAIFFLLTNIIQDVEVKSLRAFKIFAESMKPSGTSQGCVCGCGPGRLQGLSSKYGSVKFQKHANENSFGISQQECSSECGFREVQRGSGSKVKFKNSNNNNNNNNKNNNNHNNKNNNNINKNSNNNNNSRSNDNATTSVAPTRPNDRDLDDVIVMLPSKNYNEHDGGDDDYNDDDDDGREMSERMEEGIQMRDGSQKMKCQRIYTETKV</sequence>
<gene>
    <name evidence="4" type="primary">20206694</name>
    <name evidence="3" type="ORF">HELRODRAFT_178238</name>
</gene>
<feature type="compositionally biased region" description="Acidic residues" evidence="1">
    <location>
        <begin position="424"/>
        <end position="437"/>
    </location>
</feature>
<dbReference type="KEGG" id="hro:HELRODRAFT_178238"/>
<feature type="region of interest" description="Disordered" evidence="1">
    <location>
        <begin position="594"/>
        <end position="717"/>
    </location>
</feature>
<keyword evidence="2" id="KW-0812">Transmembrane</keyword>
<evidence type="ECO:0000313" key="5">
    <source>
        <dbReference type="Proteomes" id="UP000015101"/>
    </source>
</evidence>
<feature type="compositionally biased region" description="Low complexity" evidence="1">
    <location>
        <begin position="408"/>
        <end position="421"/>
    </location>
</feature>
<dbReference type="GO" id="GO:0005847">
    <property type="term" value="C:mRNA cleavage and polyadenylation specificity factor complex"/>
    <property type="evidence" value="ECO:0000318"/>
    <property type="project" value="GO_Central"/>
</dbReference>
<keyword evidence="5" id="KW-1185">Reference proteome</keyword>
<organism evidence="4 5">
    <name type="scientific">Helobdella robusta</name>
    <name type="common">Californian leech</name>
    <dbReference type="NCBI Taxonomy" id="6412"/>
    <lineage>
        <taxon>Eukaryota</taxon>
        <taxon>Metazoa</taxon>
        <taxon>Spiralia</taxon>
        <taxon>Lophotrochozoa</taxon>
        <taxon>Annelida</taxon>
        <taxon>Clitellata</taxon>
        <taxon>Hirudinea</taxon>
        <taxon>Rhynchobdellida</taxon>
        <taxon>Glossiphoniidae</taxon>
        <taxon>Helobdella</taxon>
    </lineage>
</organism>
<feature type="compositionally biased region" description="Acidic residues" evidence="1">
    <location>
        <begin position="474"/>
        <end position="505"/>
    </location>
</feature>
<dbReference type="AlphaFoldDB" id="T1FCZ5"/>
<dbReference type="HOGENOM" id="CLU_385563_0_0_1"/>
<evidence type="ECO:0000313" key="3">
    <source>
        <dbReference type="EMBL" id="ESN97440.1"/>
    </source>
</evidence>
<dbReference type="STRING" id="6412.T1FCZ5"/>
<evidence type="ECO:0000256" key="2">
    <source>
        <dbReference type="SAM" id="Phobius"/>
    </source>
</evidence>
<keyword evidence="2" id="KW-1133">Transmembrane helix</keyword>
<feature type="compositionally biased region" description="Low complexity" evidence="1">
    <location>
        <begin position="97"/>
        <end position="122"/>
    </location>
</feature>
<protein>
    <submittedName>
        <fullName evidence="3 4">Uncharacterized protein</fullName>
    </submittedName>
</protein>
<keyword evidence="2" id="KW-0472">Membrane</keyword>
<evidence type="ECO:0000313" key="4">
    <source>
        <dbReference type="EnsemblMetazoa" id="HelroP178238"/>
    </source>
</evidence>
<feature type="compositionally biased region" description="Basic and acidic residues" evidence="1">
    <location>
        <begin position="687"/>
        <end position="704"/>
    </location>
</feature>
<dbReference type="RefSeq" id="XP_009024597.1">
    <property type="nucleotide sequence ID" value="XM_009026349.1"/>
</dbReference>
<evidence type="ECO:0000256" key="1">
    <source>
        <dbReference type="SAM" id="MobiDB-lite"/>
    </source>
</evidence>
<feature type="region of interest" description="Disordered" evidence="1">
    <location>
        <begin position="94"/>
        <end position="130"/>
    </location>
</feature>